<sequence>MSAVILLLVFITLFTETRAPGYLVLLEFGVLIPCIAVDLAVLFGPRRREVGDLLAPLRSDHRDEVSADTHDH</sequence>
<dbReference type="Proteomes" id="UP000715441">
    <property type="component" value="Unassembled WGS sequence"/>
</dbReference>
<organism evidence="2 3">
    <name type="scientific">Amycolatopsis acididurans</name>
    <dbReference type="NCBI Taxonomy" id="2724524"/>
    <lineage>
        <taxon>Bacteria</taxon>
        <taxon>Bacillati</taxon>
        <taxon>Actinomycetota</taxon>
        <taxon>Actinomycetes</taxon>
        <taxon>Pseudonocardiales</taxon>
        <taxon>Pseudonocardiaceae</taxon>
        <taxon>Amycolatopsis</taxon>
    </lineage>
</organism>
<keyword evidence="1" id="KW-1133">Transmembrane helix</keyword>
<proteinExistence type="predicted"/>
<keyword evidence="3" id="KW-1185">Reference proteome</keyword>
<comment type="caution">
    <text evidence="2">The sequence shown here is derived from an EMBL/GenBank/DDBJ whole genome shotgun (WGS) entry which is preliminary data.</text>
</comment>
<gene>
    <name evidence="2" type="ORF">HFP15_09980</name>
</gene>
<evidence type="ECO:0000313" key="2">
    <source>
        <dbReference type="EMBL" id="NKQ53210.1"/>
    </source>
</evidence>
<keyword evidence="1" id="KW-0472">Membrane</keyword>
<evidence type="ECO:0000313" key="3">
    <source>
        <dbReference type="Proteomes" id="UP000715441"/>
    </source>
</evidence>
<accession>A0ABX1J4G5</accession>
<keyword evidence="1" id="KW-0812">Transmembrane</keyword>
<reference evidence="2 3" key="1">
    <citation type="submission" date="2020-04" db="EMBL/GenBank/DDBJ databases">
        <title>Novel species.</title>
        <authorList>
            <person name="Teo W.F.A."/>
            <person name="Lipun K."/>
            <person name="Srisuk N."/>
            <person name="Duangmal K."/>
        </authorList>
    </citation>
    <scope>NUCLEOTIDE SEQUENCE [LARGE SCALE GENOMIC DNA]</scope>
    <source>
        <strain evidence="2 3">K13G38</strain>
    </source>
</reference>
<evidence type="ECO:0000256" key="1">
    <source>
        <dbReference type="SAM" id="Phobius"/>
    </source>
</evidence>
<dbReference type="RefSeq" id="WP_168513898.1">
    <property type="nucleotide sequence ID" value="NZ_JAAXLS010000004.1"/>
</dbReference>
<dbReference type="EMBL" id="JAAXLS010000004">
    <property type="protein sequence ID" value="NKQ53210.1"/>
    <property type="molecule type" value="Genomic_DNA"/>
</dbReference>
<protein>
    <submittedName>
        <fullName evidence="2">Uncharacterized protein</fullName>
    </submittedName>
</protein>
<name>A0ABX1J4G5_9PSEU</name>
<feature type="transmembrane region" description="Helical" evidence="1">
    <location>
        <begin position="28"/>
        <end position="44"/>
    </location>
</feature>